<keyword evidence="3" id="KW-1185">Reference proteome</keyword>
<dbReference type="Proteomes" id="UP000031036">
    <property type="component" value="Unassembled WGS sequence"/>
</dbReference>
<name>A0A0B2UZL7_TOXCA</name>
<proteinExistence type="predicted"/>
<sequence>MLKAISASKIASMSVQGEFDGEEDGIVQSNIKTQLKLFKLTSPLIEEEDMDPFEEPQGNGFVRSKVLSRVEVLSVLSSTISSQLFESMSPEQASDEDLKVEADPFEEPNYE</sequence>
<dbReference type="EMBL" id="JPKZ01002898">
    <property type="protein sequence ID" value="KHN74537.1"/>
    <property type="molecule type" value="Genomic_DNA"/>
</dbReference>
<feature type="region of interest" description="Disordered" evidence="1">
    <location>
        <begin position="84"/>
        <end position="111"/>
    </location>
</feature>
<evidence type="ECO:0000256" key="1">
    <source>
        <dbReference type="SAM" id="MobiDB-lite"/>
    </source>
</evidence>
<reference evidence="2 3" key="1">
    <citation type="submission" date="2014-11" db="EMBL/GenBank/DDBJ databases">
        <title>Genetic blueprint of the zoonotic pathogen Toxocara canis.</title>
        <authorList>
            <person name="Zhu X.-Q."/>
            <person name="Korhonen P.K."/>
            <person name="Cai H."/>
            <person name="Young N.D."/>
            <person name="Nejsum P."/>
            <person name="von Samson-Himmelstjerna G."/>
            <person name="Boag P.R."/>
            <person name="Tan P."/>
            <person name="Li Q."/>
            <person name="Min J."/>
            <person name="Yang Y."/>
            <person name="Wang X."/>
            <person name="Fang X."/>
            <person name="Hall R.S."/>
            <person name="Hofmann A."/>
            <person name="Sternberg P.W."/>
            <person name="Jex A.R."/>
            <person name="Gasser R.B."/>
        </authorList>
    </citation>
    <scope>NUCLEOTIDE SEQUENCE [LARGE SCALE GENOMIC DNA]</scope>
    <source>
        <strain evidence="2">PN_DK_2014</strain>
    </source>
</reference>
<dbReference type="AlphaFoldDB" id="A0A0B2UZL7"/>
<evidence type="ECO:0000313" key="2">
    <source>
        <dbReference type="EMBL" id="KHN74537.1"/>
    </source>
</evidence>
<organism evidence="2 3">
    <name type="scientific">Toxocara canis</name>
    <name type="common">Canine roundworm</name>
    <dbReference type="NCBI Taxonomy" id="6265"/>
    <lineage>
        <taxon>Eukaryota</taxon>
        <taxon>Metazoa</taxon>
        <taxon>Ecdysozoa</taxon>
        <taxon>Nematoda</taxon>
        <taxon>Chromadorea</taxon>
        <taxon>Rhabditida</taxon>
        <taxon>Spirurina</taxon>
        <taxon>Ascaridomorpha</taxon>
        <taxon>Ascaridoidea</taxon>
        <taxon>Toxocaridae</taxon>
        <taxon>Toxocara</taxon>
    </lineage>
</organism>
<comment type="caution">
    <text evidence="2">The sequence shown here is derived from an EMBL/GenBank/DDBJ whole genome shotgun (WGS) entry which is preliminary data.</text>
</comment>
<gene>
    <name evidence="2" type="ORF">Tcan_16105</name>
</gene>
<accession>A0A0B2UZL7</accession>
<protein>
    <submittedName>
        <fullName evidence="2">Uncharacterized protein</fullName>
    </submittedName>
</protein>
<evidence type="ECO:0000313" key="3">
    <source>
        <dbReference type="Proteomes" id="UP000031036"/>
    </source>
</evidence>